<evidence type="ECO:0000313" key="1">
    <source>
        <dbReference type="EMBL" id="WMT07587.1"/>
    </source>
</evidence>
<dbReference type="AlphaFoldDB" id="A0AAF0PAL0"/>
<accession>A0AAF0PAL0</accession>
<dbReference type="PANTHER" id="PTHR38031:SF1">
    <property type="entry name" value="SULFUR CARRIER PROTEIN CYSO"/>
    <property type="match status" value="1"/>
</dbReference>
<dbReference type="SUPFAM" id="SSF54285">
    <property type="entry name" value="MoaD/ThiS"/>
    <property type="match status" value="1"/>
</dbReference>
<evidence type="ECO:0000313" key="3">
    <source>
        <dbReference type="Proteomes" id="UP001224926"/>
    </source>
</evidence>
<dbReference type="Pfam" id="PF02597">
    <property type="entry name" value="ThiS"/>
    <property type="match status" value="1"/>
</dbReference>
<proteinExistence type="predicted"/>
<dbReference type="EMBL" id="CP101873">
    <property type="protein sequence ID" value="WMT07587.1"/>
    <property type="molecule type" value="Genomic_DNA"/>
</dbReference>
<protein>
    <submittedName>
        <fullName evidence="1">MoaD/ThiS family protein</fullName>
    </submittedName>
</protein>
<dbReference type="NCBIfam" id="NF041918">
    <property type="entry name" value="SAMP1"/>
    <property type="match status" value="1"/>
</dbReference>
<dbReference type="Proteomes" id="UP001224926">
    <property type="component" value="Chromosome"/>
</dbReference>
<gene>
    <name evidence="2" type="ORF">NP511_00950</name>
    <name evidence="1" type="ORF">NP511_19665</name>
</gene>
<name>A0AAF0PAL0_9EURY</name>
<dbReference type="InterPro" id="IPR052045">
    <property type="entry name" value="Sulfur_Carrier/Prot_Modifier"/>
</dbReference>
<evidence type="ECO:0000313" key="2">
    <source>
        <dbReference type="EMBL" id="WMT08219.1"/>
    </source>
</evidence>
<dbReference type="PANTHER" id="PTHR38031">
    <property type="entry name" value="SULFUR CARRIER PROTEIN SLR0821-RELATED"/>
    <property type="match status" value="1"/>
</dbReference>
<organism evidence="1 3">
    <name type="scientific">Natrinema thermotolerans</name>
    <dbReference type="NCBI Taxonomy" id="121872"/>
    <lineage>
        <taxon>Archaea</taxon>
        <taxon>Methanobacteriati</taxon>
        <taxon>Methanobacteriota</taxon>
        <taxon>Stenosarchaea group</taxon>
        <taxon>Halobacteria</taxon>
        <taxon>Halobacteriales</taxon>
        <taxon>Natrialbaceae</taxon>
        <taxon>Natrinema</taxon>
    </lineage>
</organism>
<dbReference type="Gene3D" id="3.10.20.30">
    <property type="match status" value="1"/>
</dbReference>
<reference evidence="1 3" key="1">
    <citation type="submission" date="2022-07" db="EMBL/GenBank/DDBJ databases">
        <title>Two temperate virus in Haloterrigena jeotgali A29.</title>
        <authorList>
            <person name="Deng X."/>
        </authorList>
    </citation>
    <scope>NUCLEOTIDE SEQUENCE [LARGE SCALE GENOMIC DNA]</scope>
    <source>
        <strain evidence="1 3">A29</strain>
    </source>
</reference>
<dbReference type="RefSeq" id="WP_233274371.1">
    <property type="nucleotide sequence ID" value="NZ_CP101873.1"/>
</dbReference>
<dbReference type="InterPro" id="IPR012675">
    <property type="entry name" value="Beta-grasp_dom_sf"/>
</dbReference>
<keyword evidence="3" id="KW-1185">Reference proteome</keyword>
<dbReference type="InterPro" id="IPR016155">
    <property type="entry name" value="Mopterin_synth/thiamin_S_b"/>
</dbReference>
<dbReference type="GeneID" id="84216207"/>
<dbReference type="InterPro" id="IPR054834">
    <property type="entry name" value="SAMP1_3"/>
</dbReference>
<sequence length="182" mass="19701">MTVSVAAATTTQSVRRRCVDVATGRLSEGNAQQDCDRGRRCRRDGVDSTVIGFGHEPSRTIPRCHDRVFVTSLAARPVDFKVRPVERRVVQLECAFFGPFRDAVGEKTVRYETEAETVGDLLTDLEAAFPGLEGELVADDGAGLAGDTVVTKDERNVVHLEGLETPLEDGAVIRLVPSVYGG</sequence>
<dbReference type="InterPro" id="IPR003749">
    <property type="entry name" value="ThiS/MoaD-like"/>
</dbReference>
<dbReference type="EMBL" id="CP101873">
    <property type="protein sequence ID" value="WMT08219.1"/>
    <property type="molecule type" value="Genomic_DNA"/>
</dbReference>